<comment type="caution">
    <text evidence="2">The sequence shown here is derived from an EMBL/GenBank/DDBJ whole genome shotgun (WGS) entry which is preliminary data.</text>
</comment>
<dbReference type="PANTHER" id="PTHR42983">
    <property type="entry name" value="DINITROGENASE IRON-MOLYBDENUM COFACTOR PROTEIN-RELATED"/>
    <property type="match status" value="1"/>
</dbReference>
<feature type="domain" description="Dinitrogenase iron-molybdenum cofactor biosynthesis" evidence="1">
    <location>
        <begin position="9"/>
        <end position="98"/>
    </location>
</feature>
<dbReference type="InterPro" id="IPR036105">
    <property type="entry name" value="DiNase_FeMo-co_biosyn_sf"/>
</dbReference>
<evidence type="ECO:0000313" key="3">
    <source>
        <dbReference type="Proteomes" id="UP000233256"/>
    </source>
</evidence>
<evidence type="ECO:0000313" key="2">
    <source>
        <dbReference type="EMBL" id="PKK89098.1"/>
    </source>
</evidence>
<protein>
    <submittedName>
        <fullName evidence="2">ATPase</fullName>
    </submittedName>
</protein>
<name>A0A2N1PL77_9BACT</name>
<dbReference type="AlphaFoldDB" id="A0A2N1PL77"/>
<dbReference type="InterPro" id="IPR033913">
    <property type="entry name" value="MTH1175_dom"/>
</dbReference>
<dbReference type="Proteomes" id="UP000233256">
    <property type="component" value="Unassembled WGS sequence"/>
</dbReference>
<proteinExistence type="predicted"/>
<dbReference type="CDD" id="cd00851">
    <property type="entry name" value="MTH1175"/>
    <property type="match status" value="1"/>
</dbReference>
<evidence type="ECO:0000259" key="1">
    <source>
        <dbReference type="Pfam" id="PF02579"/>
    </source>
</evidence>
<dbReference type="Pfam" id="PF02579">
    <property type="entry name" value="Nitro_FeMo-Co"/>
    <property type="match status" value="1"/>
</dbReference>
<reference evidence="2 3" key="1">
    <citation type="journal article" date="2017" name="ISME J.">
        <title>Potential for microbial H2 and metal transformations associated with novel bacteria and archaea in deep terrestrial subsurface sediments.</title>
        <authorList>
            <person name="Hernsdorf A.W."/>
            <person name="Amano Y."/>
            <person name="Miyakawa K."/>
            <person name="Ise K."/>
            <person name="Suzuki Y."/>
            <person name="Anantharaman K."/>
            <person name="Probst A."/>
            <person name="Burstein D."/>
            <person name="Thomas B.C."/>
            <person name="Banfield J.F."/>
        </authorList>
    </citation>
    <scope>NUCLEOTIDE SEQUENCE [LARGE SCALE GENOMIC DNA]</scope>
    <source>
        <strain evidence="2">HGW-Wallbacteria-1</strain>
    </source>
</reference>
<dbReference type="EMBL" id="PGXC01000025">
    <property type="protein sequence ID" value="PKK89098.1"/>
    <property type="molecule type" value="Genomic_DNA"/>
</dbReference>
<dbReference type="SUPFAM" id="SSF53146">
    <property type="entry name" value="Nitrogenase accessory factor-like"/>
    <property type="match status" value="1"/>
</dbReference>
<gene>
    <name evidence="2" type="ORF">CVV64_15840</name>
</gene>
<dbReference type="InterPro" id="IPR003731">
    <property type="entry name" value="Di-Nase_FeMo-co_biosynth"/>
</dbReference>
<sequence length="112" mass="12117">MKFAIPVQNGMLCRHFGHCEKFAIIDADSDAGSVGAVEERIPPPHEPGLLPRWLGDMGVNVVIAGGMGQRAQQLFSARNIEVFVGAPTESPSNLVTMYLENKLEAGENLCDH</sequence>
<dbReference type="PANTHER" id="PTHR42983:SF1">
    <property type="entry name" value="IRON-MOLYBDENUM PROTEIN"/>
    <property type="match status" value="1"/>
</dbReference>
<organism evidence="2 3">
    <name type="scientific">Candidatus Wallbacteria bacterium HGW-Wallbacteria-1</name>
    <dbReference type="NCBI Taxonomy" id="2013854"/>
    <lineage>
        <taxon>Bacteria</taxon>
        <taxon>Candidatus Walliibacteriota</taxon>
    </lineage>
</organism>
<accession>A0A2N1PL77</accession>
<dbReference type="Gene3D" id="3.30.420.130">
    <property type="entry name" value="Dinitrogenase iron-molybdenum cofactor biosynthesis domain"/>
    <property type="match status" value="1"/>
</dbReference>